<proteinExistence type="predicted"/>
<organism evidence="1 2">
    <name type="scientific">Priestia koreensis</name>
    <dbReference type="NCBI Taxonomy" id="284581"/>
    <lineage>
        <taxon>Bacteria</taxon>
        <taxon>Bacillati</taxon>
        <taxon>Bacillota</taxon>
        <taxon>Bacilli</taxon>
        <taxon>Bacillales</taxon>
        <taxon>Bacillaceae</taxon>
        <taxon>Priestia</taxon>
    </lineage>
</organism>
<sequence>MKKMVTFFLILAIVIGGLVFINRQQSFADVIPKEEMKKIHEITLKQMVADEQTRGVRIEDEKTQQQLLDAISAMKLKKVDNPSKKTLYELRTYPESTFGIAFLTSNYVWITKNEKSDYYKIVNDAAPVKVIEEAGFDWKLEEK</sequence>
<dbReference type="AlphaFoldDB" id="A0A0M0L5A2"/>
<comment type="caution">
    <text evidence="1">The sequence shown here is derived from an EMBL/GenBank/DDBJ whole genome shotgun (WGS) entry which is preliminary data.</text>
</comment>
<evidence type="ECO:0000313" key="1">
    <source>
        <dbReference type="EMBL" id="KOO46032.1"/>
    </source>
</evidence>
<gene>
    <name evidence="1" type="ORF">AMD01_09125</name>
</gene>
<evidence type="ECO:0000313" key="2">
    <source>
        <dbReference type="Proteomes" id="UP000037558"/>
    </source>
</evidence>
<dbReference type="RefSeq" id="WP_053401095.1">
    <property type="nucleotide sequence ID" value="NZ_JAMAUM010000005.1"/>
</dbReference>
<name>A0A0M0L5A2_9BACI</name>
<accession>A0A0M0L5A2</accession>
<dbReference type="STRING" id="284581.AMD01_09125"/>
<protein>
    <submittedName>
        <fullName evidence="1">Uncharacterized protein</fullName>
    </submittedName>
</protein>
<keyword evidence="2" id="KW-1185">Reference proteome</keyword>
<dbReference type="Proteomes" id="UP000037558">
    <property type="component" value="Unassembled WGS sequence"/>
</dbReference>
<dbReference type="PATRIC" id="fig|284581.3.peg.1892"/>
<dbReference type="EMBL" id="LILC01000013">
    <property type="protein sequence ID" value="KOO46032.1"/>
    <property type="molecule type" value="Genomic_DNA"/>
</dbReference>
<reference evidence="2" key="1">
    <citation type="submission" date="2015-08" db="EMBL/GenBank/DDBJ databases">
        <title>Fjat-14210 dsm16467.</title>
        <authorList>
            <person name="Liu B."/>
            <person name="Wang J."/>
            <person name="Zhu Y."/>
            <person name="Liu G."/>
            <person name="Chen Q."/>
            <person name="Chen Z."/>
            <person name="Lan J."/>
            <person name="Che J."/>
            <person name="Ge C."/>
            <person name="Shi H."/>
            <person name="Pan Z."/>
            <person name="Liu X."/>
        </authorList>
    </citation>
    <scope>NUCLEOTIDE SEQUENCE [LARGE SCALE GENOMIC DNA]</scope>
    <source>
        <strain evidence="2">DSM 16467</strain>
    </source>
</reference>